<evidence type="ECO:0000313" key="2">
    <source>
        <dbReference type="EMBL" id="MEZ0491504.1"/>
    </source>
</evidence>
<dbReference type="Proteomes" id="UP001566476">
    <property type="component" value="Unassembled WGS sequence"/>
</dbReference>
<gene>
    <name evidence="2" type="ORF">AB2L28_04565</name>
</gene>
<organism evidence="2 3">
    <name type="scientific">Kineococcus mangrovi</name>
    <dbReference type="NCBI Taxonomy" id="1660183"/>
    <lineage>
        <taxon>Bacteria</taxon>
        <taxon>Bacillati</taxon>
        <taxon>Actinomycetota</taxon>
        <taxon>Actinomycetes</taxon>
        <taxon>Kineosporiales</taxon>
        <taxon>Kineosporiaceae</taxon>
        <taxon>Kineococcus</taxon>
    </lineage>
</organism>
<feature type="signal peptide" evidence="1">
    <location>
        <begin position="1"/>
        <end position="28"/>
    </location>
</feature>
<comment type="caution">
    <text evidence="2">The sequence shown here is derived from an EMBL/GenBank/DDBJ whole genome shotgun (WGS) entry which is preliminary data.</text>
</comment>
<evidence type="ECO:0000313" key="3">
    <source>
        <dbReference type="Proteomes" id="UP001566476"/>
    </source>
</evidence>
<proteinExistence type="predicted"/>
<dbReference type="Gene3D" id="2.60.120.380">
    <property type="match status" value="2"/>
</dbReference>
<feature type="chain" id="PRO_5045886778" evidence="1">
    <location>
        <begin position="29"/>
        <end position="236"/>
    </location>
</feature>
<keyword evidence="1" id="KW-0732">Signal</keyword>
<protein>
    <submittedName>
        <fullName evidence="2">Peptidase</fullName>
    </submittedName>
</protein>
<accession>A0ABV4HYK9</accession>
<dbReference type="EMBL" id="JBGGTQ010000002">
    <property type="protein sequence ID" value="MEZ0491504.1"/>
    <property type="molecule type" value="Genomic_DNA"/>
</dbReference>
<name>A0ABV4HYK9_9ACTN</name>
<keyword evidence="3" id="KW-1185">Reference proteome</keyword>
<evidence type="ECO:0000256" key="1">
    <source>
        <dbReference type="SAM" id="SignalP"/>
    </source>
</evidence>
<sequence length="236" mass="25125">MRRSVLTAAVVTSLAAAVVGVSASAATAAPTIPSQRVVHFAKGKDAATLTGHLTDHGDVRYAFDARAGQSANLRFAAAAQGSGWTLIGPTGPVVHEAADAQQKNWTYELPETGRYYVDVVSPTATDYSLRLTIPRTAQRAITFVKGQRSATVAGIVKPRHDDRYTFKATKGQKADIQLTGEAKTVAFTLVAPDGTPLHTTRTEQQRDVTITLPRSGTYVLTVSSAERTGYELALTI</sequence>
<reference evidence="2 3" key="1">
    <citation type="submission" date="2024-07" db="EMBL/GenBank/DDBJ databases">
        <authorList>
            <person name="Thanompreechachai J."/>
            <person name="Duangmal K."/>
        </authorList>
    </citation>
    <scope>NUCLEOTIDE SEQUENCE [LARGE SCALE GENOMIC DNA]</scope>
    <source>
        <strain evidence="2 3">TBRC 1896</strain>
    </source>
</reference>
<dbReference type="RefSeq" id="WP_370717546.1">
    <property type="nucleotide sequence ID" value="NZ_JBGGTQ010000002.1"/>
</dbReference>